<dbReference type="Proteomes" id="UP000242818">
    <property type="component" value="Unassembled WGS sequence"/>
</dbReference>
<dbReference type="InterPro" id="IPR036890">
    <property type="entry name" value="HATPase_C_sf"/>
</dbReference>
<dbReference type="Pfam" id="PF07494">
    <property type="entry name" value="Reg_prop"/>
    <property type="match status" value="2"/>
</dbReference>
<feature type="domain" description="Signal transduction histidine kinase internal region" evidence="3">
    <location>
        <begin position="810"/>
        <end position="888"/>
    </location>
</feature>
<dbReference type="Gene3D" id="3.30.565.10">
    <property type="entry name" value="Histidine kinase-like ATPase, C-terminal domain"/>
    <property type="match status" value="1"/>
</dbReference>
<dbReference type="OrthoDB" id="9809670at2"/>
<dbReference type="PANTHER" id="PTHR34220">
    <property type="entry name" value="SENSOR HISTIDINE KINASE YPDA"/>
    <property type="match status" value="1"/>
</dbReference>
<dbReference type="STRING" id="1335309.GA0116948_11583"/>
<reference evidence="5 6" key="1">
    <citation type="submission" date="2016-08" db="EMBL/GenBank/DDBJ databases">
        <authorList>
            <person name="Seilhamer J.J."/>
        </authorList>
    </citation>
    <scope>NUCLEOTIDE SEQUENCE [LARGE SCALE GENOMIC DNA]</scope>
    <source>
        <strain evidence="5 6">A37T2</strain>
    </source>
</reference>
<keyword evidence="2" id="KW-0732">Signal</keyword>
<dbReference type="EMBL" id="FMAR01000015">
    <property type="protein sequence ID" value="SCC57103.1"/>
    <property type="molecule type" value="Genomic_DNA"/>
</dbReference>
<dbReference type="InterPro" id="IPR011047">
    <property type="entry name" value="Quinoprotein_ADH-like_sf"/>
</dbReference>
<dbReference type="InterPro" id="IPR050640">
    <property type="entry name" value="Bact_2-comp_sensor_kinase"/>
</dbReference>
<keyword evidence="1" id="KW-1133">Transmembrane helix</keyword>
<dbReference type="Pfam" id="PF06580">
    <property type="entry name" value="His_kinase"/>
    <property type="match status" value="1"/>
</dbReference>
<dbReference type="AlphaFoldDB" id="A0A1C4FN60"/>
<dbReference type="InterPro" id="IPR015943">
    <property type="entry name" value="WD40/YVTN_repeat-like_dom_sf"/>
</dbReference>
<protein>
    <submittedName>
        <fullName evidence="5">Two component regulator propeller</fullName>
    </submittedName>
</protein>
<sequence>MRYLLSLFLVVGCGWTSLQLYAQQTRATPATGSYIFRNIDQDNGLNSNEVMAINQDQRGYLWIGSAKGLQRYDGIRFLSCLREGNQEGDIAVNMIFKGSPEKLLYTQSHFDLYQWDFLKRTGSPVPLSGKVDDYTDGAGNRWKLQYYREHLYRLQKNEKGPWEVATFYFDGKDSWMVAPGFGLFLVDTVNHRLYTPENNPLHHPVLAGMHEPGSMIRNMVVDRHGGIWFISWAHLFYRYNIATRTLNTYSISDILHIQGVQNTVPAWVADVMEDSRGVIWLATATAGLLKYDIGTNQFEYITTIPGNETSLQYNLQINTIFQDRDENIWLGTDKGISVFNPYDNNFTVVHNAKTDTLIKNGAQITTVIETNKSDIWVGSWGGGITRYDSTFHVSGHVFFKGKYNENLIWSLLQQPGGDVWAGCQTGILQQIDPVTLQVQTSQPAALGHSTIRCMVHEPGGNTLLGLQSGRIVVWDTASRQFLPPVDNDIKRSSVVSMYVDKDICWATTREGLRAFDIRKRSFTATYKPAANYSIYFTGVDNYNDSTLILGTENAGIYLFNKWSGSFSKIQFHNEQPFTTAAAVRKDKDNNIWFTGNHNIGFYIPQQKQFAAYRPAKGLMRDVFRGEHFMISRKGNWFAWSFSEVLMFNPDTLRISHARGSVSITGFKVLTDLLPIDSLLQDNLPVKLSYRQNFITIEFSDLRYSTTVQTNYYYRLDGVDNDWVHGGPAGYANYTDLDAGKYIFHVKASIAGHLTGEVSIQIIITPPFWKVWWFRLLCTTMLVLAILGGILWYIGGVKKESRMKQQLAQTEMMALRAQMNPHFIFNCINSIDALIQCDDKYLATVSLNKFAKLIRNILESSQHPNTTLSQDLETLRLYIDLEQLRTEHAFVAEINVEDQLLEENYKVPSLIIQPYVENSILHGLRNRRDGGGKLCITVKQEGEYLCYTIEDNGVGRDAARRRNRTHQPYGMELSWNRVELFNGDDKIPVIITDLQENGIPTGTRVVVTVKYS</sequence>
<dbReference type="GO" id="GO:0000155">
    <property type="term" value="F:phosphorelay sensor kinase activity"/>
    <property type="evidence" value="ECO:0007669"/>
    <property type="project" value="InterPro"/>
</dbReference>
<feature type="chain" id="PRO_5008692015" evidence="2">
    <location>
        <begin position="23"/>
        <end position="1011"/>
    </location>
</feature>
<keyword evidence="1" id="KW-0812">Transmembrane</keyword>
<dbReference type="InterPro" id="IPR010559">
    <property type="entry name" value="Sig_transdc_His_kin_internal"/>
</dbReference>
<dbReference type="SUPFAM" id="SSF50998">
    <property type="entry name" value="Quinoprotein alcohol dehydrogenase-like"/>
    <property type="match status" value="1"/>
</dbReference>
<dbReference type="PANTHER" id="PTHR34220:SF7">
    <property type="entry name" value="SENSOR HISTIDINE KINASE YPDA"/>
    <property type="match status" value="1"/>
</dbReference>
<keyword evidence="6" id="KW-1185">Reference proteome</keyword>
<feature type="transmembrane region" description="Helical" evidence="1">
    <location>
        <begin position="771"/>
        <end position="793"/>
    </location>
</feature>
<keyword evidence="1" id="KW-0472">Membrane</keyword>
<feature type="domain" description="Two component regulator three Y" evidence="4">
    <location>
        <begin position="703"/>
        <end position="747"/>
    </location>
</feature>
<name>A0A1C4FN60_9BACT</name>
<evidence type="ECO:0000259" key="3">
    <source>
        <dbReference type="Pfam" id="PF06580"/>
    </source>
</evidence>
<organism evidence="5 6">
    <name type="scientific">Chitinophaga costaii</name>
    <dbReference type="NCBI Taxonomy" id="1335309"/>
    <lineage>
        <taxon>Bacteria</taxon>
        <taxon>Pseudomonadati</taxon>
        <taxon>Bacteroidota</taxon>
        <taxon>Chitinophagia</taxon>
        <taxon>Chitinophagales</taxon>
        <taxon>Chitinophagaceae</taxon>
        <taxon>Chitinophaga</taxon>
    </lineage>
</organism>
<dbReference type="SUPFAM" id="SSF55874">
    <property type="entry name" value="ATPase domain of HSP90 chaperone/DNA topoisomerase II/histidine kinase"/>
    <property type="match status" value="1"/>
</dbReference>
<accession>A0A1C4FN60</accession>
<proteinExistence type="predicted"/>
<dbReference type="InterPro" id="IPR011110">
    <property type="entry name" value="Reg_prop"/>
</dbReference>
<feature type="signal peptide" evidence="2">
    <location>
        <begin position="1"/>
        <end position="22"/>
    </location>
</feature>
<evidence type="ECO:0000313" key="5">
    <source>
        <dbReference type="EMBL" id="SCC57103.1"/>
    </source>
</evidence>
<dbReference type="Pfam" id="PF07495">
    <property type="entry name" value="Y_Y_Y"/>
    <property type="match status" value="1"/>
</dbReference>
<evidence type="ECO:0000259" key="4">
    <source>
        <dbReference type="Pfam" id="PF07495"/>
    </source>
</evidence>
<evidence type="ECO:0000313" key="6">
    <source>
        <dbReference type="Proteomes" id="UP000242818"/>
    </source>
</evidence>
<evidence type="ECO:0000256" key="1">
    <source>
        <dbReference type="SAM" id="Phobius"/>
    </source>
</evidence>
<evidence type="ECO:0000256" key="2">
    <source>
        <dbReference type="SAM" id="SignalP"/>
    </source>
</evidence>
<dbReference type="InterPro" id="IPR011123">
    <property type="entry name" value="Y_Y_Y"/>
</dbReference>
<dbReference type="GO" id="GO:0016020">
    <property type="term" value="C:membrane"/>
    <property type="evidence" value="ECO:0007669"/>
    <property type="project" value="InterPro"/>
</dbReference>
<gene>
    <name evidence="5" type="ORF">GA0116948_11583</name>
</gene>
<dbReference type="Gene3D" id="2.60.40.10">
    <property type="entry name" value="Immunoglobulins"/>
    <property type="match status" value="1"/>
</dbReference>
<dbReference type="RefSeq" id="WP_089714607.1">
    <property type="nucleotide sequence ID" value="NZ_FMAR01000015.1"/>
</dbReference>
<dbReference type="InterPro" id="IPR013783">
    <property type="entry name" value="Ig-like_fold"/>
</dbReference>
<dbReference type="Gene3D" id="2.130.10.10">
    <property type="entry name" value="YVTN repeat-like/Quinoprotein amine dehydrogenase"/>
    <property type="match status" value="3"/>
</dbReference>